<keyword evidence="2" id="KW-0808">Transferase</keyword>
<dbReference type="Gene3D" id="3.40.50.150">
    <property type="entry name" value="Vaccinia Virus protein VP39"/>
    <property type="match status" value="1"/>
</dbReference>
<dbReference type="Proteomes" id="UP000007013">
    <property type="component" value="Chromosome"/>
</dbReference>
<dbReference type="eggNOG" id="COG2226">
    <property type="taxonomic scope" value="Bacteria"/>
</dbReference>
<dbReference type="InterPro" id="IPR029063">
    <property type="entry name" value="SAM-dependent_MTases_sf"/>
</dbReference>
<dbReference type="RefSeq" id="WP_012373822.1">
    <property type="nucleotide sequence ID" value="NC_010571.1"/>
</dbReference>
<dbReference type="InterPro" id="IPR041698">
    <property type="entry name" value="Methyltransf_25"/>
</dbReference>
<dbReference type="EMBL" id="CP001032">
    <property type="protein sequence ID" value="ACB74284.1"/>
    <property type="molecule type" value="Genomic_DNA"/>
</dbReference>
<dbReference type="GO" id="GO:0008168">
    <property type="term" value="F:methyltransferase activity"/>
    <property type="evidence" value="ECO:0007669"/>
    <property type="project" value="UniProtKB-KW"/>
</dbReference>
<accession>B1ZXR2</accession>
<keyword evidence="2" id="KW-0489">Methyltransferase</keyword>
<sequence length="224" mass="25568">MSFDRLAPHYTWMERVLAGRRLQRTRTAWLDELAARCRDRQPGAARWLIAGVGHGHFLQACANRFPAAEIASVDASAGMLARARARALPTVPNPDRLEFVHAALPNWQPPAGAFDVIVTHFFLDCFPPRELVQVVAGLARAARPRAYWVLSDFTVPAQGWGRQRARVIHWMMYAFFRRVTQVRARRVTVPDPLLRAHGFSLAGRRTFEWGLLHSDLWERKMEHG</sequence>
<organism evidence="2 3">
    <name type="scientific">Opitutus terrae (strain DSM 11246 / JCM 15787 / PB90-1)</name>
    <dbReference type="NCBI Taxonomy" id="452637"/>
    <lineage>
        <taxon>Bacteria</taxon>
        <taxon>Pseudomonadati</taxon>
        <taxon>Verrucomicrobiota</taxon>
        <taxon>Opitutia</taxon>
        <taxon>Opitutales</taxon>
        <taxon>Opitutaceae</taxon>
        <taxon>Opitutus</taxon>
    </lineage>
</organism>
<dbReference type="GO" id="GO:0032259">
    <property type="term" value="P:methylation"/>
    <property type="evidence" value="ECO:0007669"/>
    <property type="project" value="UniProtKB-KW"/>
</dbReference>
<dbReference type="OrthoDB" id="198177at2"/>
<evidence type="ECO:0000313" key="3">
    <source>
        <dbReference type="Proteomes" id="UP000007013"/>
    </source>
</evidence>
<dbReference type="AlphaFoldDB" id="B1ZXR2"/>
<dbReference type="SUPFAM" id="SSF53335">
    <property type="entry name" value="S-adenosyl-L-methionine-dependent methyltransferases"/>
    <property type="match status" value="1"/>
</dbReference>
<dbReference type="HOGENOM" id="CLU_099465_0_0_0"/>
<name>B1ZXR2_OPITP</name>
<keyword evidence="3" id="KW-1185">Reference proteome</keyword>
<dbReference type="STRING" id="452637.Oter_0996"/>
<reference evidence="2 3" key="1">
    <citation type="journal article" date="2011" name="J. Bacteriol.">
        <title>Genome sequence of the verrucomicrobium Opitutus terrae PB90-1, an abundant inhabitant of rice paddy soil ecosystems.</title>
        <authorList>
            <person name="van Passel M.W."/>
            <person name="Kant R."/>
            <person name="Palva A."/>
            <person name="Copeland A."/>
            <person name="Lucas S."/>
            <person name="Lapidus A."/>
            <person name="Glavina del Rio T."/>
            <person name="Pitluck S."/>
            <person name="Goltsman E."/>
            <person name="Clum A."/>
            <person name="Sun H."/>
            <person name="Schmutz J."/>
            <person name="Larimer F.W."/>
            <person name="Land M.L."/>
            <person name="Hauser L."/>
            <person name="Kyrpides N."/>
            <person name="Mikhailova N."/>
            <person name="Richardson P.P."/>
            <person name="Janssen P.H."/>
            <person name="de Vos W.M."/>
            <person name="Smidt H."/>
        </authorList>
    </citation>
    <scope>NUCLEOTIDE SEQUENCE [LARGE SCALE GENOMIC DNA]</scope>
    <source>
        <strain evidence="3">DSM 11246 / JCM 15787 / PB90-1</strain>
    </source>
</reference>
<protein>
    <submittedName>
        <fullName evidence="2">Methyltransferase type 12</fullName>
    </submittedName>
</protein>
<evidence type="ECO:0000259" key="1">
    <source>
        <dbReference type="Pfam" id="PF13649"/>
    </source>
</evidence>
<feature type="domain" description="Methyltransferase" evidence="1">
    <location>
        <begin position="50"/>
        <end position="144"/>
    </location>
</feature>
<proteinExistence type="predicted"/>
<dbReference type="Pfam" id="PF13649">
    <property type="entry name" value="Methyltransf_25"/>
    <property type="match status" value="1"/>
</dbReference>
<evidence type="ECO:0000313" key="2">
    <source>
        <dbReference type="EMBL" id="ACB74284.1"/>
    </source>
</evidence>
<gene>
    <name evidence="2" type="ordered locus">Oter_0996</name>
</gene>
<dbReference type="KEGG" id="ote:Oter_0996"/>